<evidence type="ECO:0000256" key="4">
    <source>
        <dbReference type="ARBA" id="ARBA00022792"/>
    </source>
</evidence>
<evidence type="ECO:0000256" key="8">
    <source>
        <dbReference type="ARBA" id="ARBA00023136"/>
    </source>
</evidence>
<organism evidence="13 14">
    <name type="scientific">Clydaea vesicula</name>
    <dbReference type="NCBI Taxonomy" id="447962"/>
    <lineage>
        <taxon>Eukaryota</taxon>
        <taxon>Fungi</taxon>
        <taxon>Fungi incertae sedis</taxon>
        <taxon>Chytridiomycota</taxon>
        <taxon>Chytridiomycota incertae sedis</taxon>
        <taxon>Chytridiomycetes</taxon>
        <taxon>Lobulomycetales</taxon>
        <taxon>Lobulomycetaceae</taxon>
        <taxon>Clydaea</taxon>
    </lineage>
</organism>
<feature type="domain" description="Peptidase M16 C-terminal" evidence="12">
    <location>
        <begin position="203"/>
        <end position="382"/>
    </location>
</feature>
<dbReference type="PANTHER" id="PTHR11851">
    <property type="entry name" value="METALLOPROTEASE"/>
    <property type="match status" value="1"/>
</dbReference>
<keyword evidence="3" id="KW-0679">Respiratory chain</keyword>
<dbReference type="InterPro" id="IPR011249">
    <property type="entry name" value="Metalloenz_LuxS/M16"/>
</dbReference>
<evidence type="ECO:0000313" key="13">
    <source>
        <dbReference type="EMBL" id="KAJ3222805.1"/>
    </source>
</evidence>
<dbReference type="InterPro" id="IPR007863">
    <property type="entry name" value="Peptidase_M16_C"/>
</dbReference>
<name>A0AAD5U649_9FUNG</name>
<accession>A0AAD5U649</accession>
<evidence type="ECO:0000256" key="3">
    <source>
        <dbReference type="ARBA" id="ARBA00022660"/>
    </source>
</evidence>
<evidence type="ECO:0000256" key="9">
    <source>
        <dbReference type="ARBA" id="ARBA00038146"/>
    </source>
</evidence>
<protein>
    <recommendedName>
        <fullName evidence="10">Cytochrome b-c1 complex subunit 2, mitochondrial</fullName>
    </recommendedName>
</protein>
<dbReference type="AlphaFoldDB" id="A0AAD5U649"/>
<keyword evidence="2" id="KW-0813">Transport</keyword>
<feature type="domain" description="Peptidase M16 N-terminal" evidence="11">
    <location>
        <begin position="48"/>
        <end position="196"/>
    </location>
</feature>
<dbReference type="FunFam" id="3.30.830.10:FF:000039">
    <property type="entry name" value="Ubiquinol-cytochrome c reductase core subunit 2"/>
    <property type="match status" value="1"/>
</dbReference>
<keyword evidence="6" id="KW-0249">Electron transport</keyword>
<dbReference type="InterPro" id="IPR050361">
    <property type="entry name" value="MPP/UQCRC_Complex"/>
</dbReference>
<comment type="similarity">
    <text evidence="9">Belongs to the peptidase M16 family. UQCRC2/QCR2 subfamily.</text>
</comment>
<comment type="subcellular location">
    <subcellularLocation>
        <location evidence="1">Mitochondrion inner membrane</location>
        <topology evidence="1">Peripheral membrane protein</topology>
        <orientation evidence="1">Matrix side</orientation>
    </subcellularLocation>
</comment>
<dbReference type="Proteomes" id="UP001211065">
    <property type="component" value="Unassembled WGS sequence"/>
</dbReference>
<dbReference type="Gene3D" id="3.30.830.10">
    <property type="entry name" value="Metalloenzyme, LuxS/M16 peptidase-like"/>
    <property type="match status" value="2"/>
</dbReference>
<dbReference type="SUPFAM" id="SSF63411">
    <property type="entry name" value="LuxS/MPP-like metallohydrolase"/>
    <property type="match status" value="2"/>
</dbReference>
<dbReference type="PANTHER" id="PTHR11851:SF209">
    <property type="entry name" value="CYTOCHROME B-C1 COMPLEX SUBUNIT 2, MITOCHONDRIAL"/>
    <property type="match status" value="1"/>
</dbReference>
<proteinExistence type="inferred from homology"/>
<evidence type="ECO:0000256" key="10">
    <source>
        <dbReference type="ARBA" id="ARBA00040751"/>
    </source>
</evidence>
<evidence type="ECO:0000256" key="1">
    <source>
        <dbReference type="ARBA" id="ARBA00004443"/>
    </source>
</evidence>
<dbReference type="InterPro" id="IPR011765">
    <property type="entry name" value="Pept_M16_N"/>
</dbReference>
<gene>
    <name evidence="13" type="primary">QCR2_1</name>
    <name evidence="13" type="ORF">HK099_001873</name>
</gene>
<evidence type="ECO:0000256" key="7">
    <source>
        <dbReference type="ARBA" id="ARBA00023128"/>
    </source>
</evidence>
<evidence type="ECO:0000256" key="2">
    <source>
        <dbReference type="ARBA" id="ARBA00022448"/>
    </source>
</evidence>
<keyword evidence="8" id="KW-0472">Membrane</keyword>
<evidence type="ECO:0000259" key="11">
    <source>
        <dbReference type="Pfam" id="PF00675"/>
    </source>
</evidence>
<dbReference type="EMBL" id="JADGJW010000158">
    <property type="protein sequence ID" value="KAJ3222805.1"/>
    <property type="molecule type" value="Genomic_DNA"/>
</dbReference>
<keyword evidence="4" id="KW-0999">Mitochondrion inner membrane</keyword>
<dbReference type="GO" id="GO:0046872">
    <property type="term" value="F:metal ion binding"/>
    <property type="evidence" value="ECO:0007669"/>
    <property type="project" value="InterPro"/>
</dbReference>
<keyword evidence="14" id="KW-1185">Reference proteome</keyword>
<keyword evidence="5" id="KW-0809">Transit peptide</keyword>
<dbReference type="GO" id="GO:0005743">
    <property type="term" value="C:mitochondrial inner membrane"/>
    <property type="evidence" value="ECO:0007669"/>
    <property type="project" value="UniProtKB-SubCell"/>
</dbReference>
<evidence type="ECO:0000256" key="5">
    <source>
        <dbReference type="ARBA" id="ARBA00022946"/>
    </source>
</evidence>
<reference evidence="13" key="1">
    <citation type="submission" date="2020-05" db="EMBL/GenBank/DDBJ databases">
        <title>Phylogenomic resolution of chytrid fungi.</title>
        <authorList>
            <person name="Stajich J.E."/>
            <person name="Amses K."/>
            <person name="Simmons R."/>
            <person name="Seto K."/>
            <person name="Myers J."/>
            <person name="Bonds A."/>
            <person name="Quandt C.A."/>
            <person name="Barry K."/>
            <person name="Liu P."/>
            <person name="Grigoriev I."/>
            <person name="Longcore J.E."/>
            <person name="James T.Y."/>
        </authorList>
    </citation>
    <scope>NUCLEOTIDE SEQUENCE</scope>
    <source>
        <strain evidence="13">JEL0476</strain>
    </source>
</reference>
<sequence length="459" mass="49642">MLRVVNKSFTRSYAVASNPILYTRKGEQPKASPHVVSSVSQSNSGVKIATQDDLGPVSTLAVVINAGSRNEDLNFPGVAHFLKNTLIRNIKGDNIVRTIREAELRGNSLYTSHTRESLIVATDFLRDDLLPYSVDAVPLLINNVLNNAFEPYEFLDTRNLVIEETEAALHVPSVLVANSLHRVAFRSGLGNSIFAPTETIHNLKRSHLAEFTNEHFTADNFAVVGSGVNQKELSQLVEDSLKNFTLKPKFLGQTKATKYYGGEERFNSGSSEAHFAIAFPSASFNSKEYAASLVLRALLDGSRRVSWGSLSGSSSLLSAAATAHTSVSAFNSAYTDAGLFGLYIKGTASDVKQVAQKAVDVLKSVANGTGFSDISVARAKNTVIVDSEVGVTRETKVHDMAVKVLSTGTFPKFADLLEDVSKVTSEDLISLAKTLVKNKPSVVSYGKSALLPYYEDLKL</sequence>
<evidence type="ECO:0000259" key="12">
    <source>
        <dbReference type="Pfam" id="PF05193"/>
    </source>
</evidence>
<evidence type="ECO:0000313" key="14">
    <source>
        <dbReference type="Proteomes" id="UP001211065"/>
    </source>
</evidence>
<evidence type="ECO:0000256" key="6">
    <source>
        <dbReference type="ARBA" id="ARBA00022982"/>
    </source>
</evidence>
<keyword evidence="7" id="KW-0496">Mitochondrion</keyword>
<comment type="caution">
    <text evidence="13">The sequence shown here is derived from an EMBL/GenBank/DDBJ whole genome shotgun (WGS) entry which is preliminary data.</text>
</comment>
<dbReference type="Pfam" id="PF05193">
    <property type="entry name" value="Peptidase_M16_C"/>
    <property type="match status" value="1"/>
</dbReference>
<dbReference type="Pfam" id="PF00675">
    <property type="entry name" value="Peptidase_M16"/>
    <property type="match status" value="1"/>
</dbReference>